<reference evidence="2" key="1">
    <citation type="submission" date="2021-02" db="EMBL/GenBank/DDBJ databases">
        <authorList>
            <person name="Nowell W R."/>
        </authorList>
    </citation>
    <scope>NUCLEOTIDE SEQUENCE</scope>
</reference>
<gene>
    <name evidence="1" type="ORF">IZO911_LOCUS18743</name>
    <name evidence="2" type="ORF">KXQ929_LOCUS30922</name>
</gene>
<dbReference type="Proteomes" id="UP000663860">
    <property type="component" value="Unassembled WGS sequence"/>
</dbReference>
<proteinExistence type="predicted"/>
<organism evidence="2 3">
    <name type="scientific">Adineta steineri</name>
    <dbReference type="NCBI Taxonomy" id="433720"/>
    <lineage>
        <taxon>Eukaryota</taxon>
        <taxon>Metazoa</taxon>
        <taxon>Spiralia</taxon>
        <taxon>Gnathifera</taxon>
        <taxon>Rotifera</taxon>
        <taxon>Eurotatoria</taxon>
        <taxon>Bdelloidea</taxon>
        <taxon>Adinetida</taxon>
        <taxon>Adinetidae</taxon>
        <taxon>Adineta</taxon>
    </lineage>
</organism>
<evidence type="ECO:0000313" key="2">
    <source>
        <dbReference type="EMBL" id="CAF4041053.1"/>
    </source>
</evidence>
<dbReference type="AlphaFoldDB" id="A0A819RN78"/>
<protein>
    <submittedName>
        <fullName evidence="2">Uncharacterized protein</fullName>
    </submittedName>
</protein>
<evidence type="ECO:0000313" key="3">
    <source>
        <dbReference type="Proteomes" id="UP000663868"/>
    </source>
</evidence>
<name>A0A819RN78_9BILA</name>
<sequence length="83" mass="9365">MRSELLTGTTWNNRNKTGLNLRQIINSTLCTSPTEACYTRQCDNCADRLSSIIIKPTCKGDADDEDNEVRWLNWVCVLGKVSL</sequence>
<evidence type="ECO:0000313" key="1">
    <source>
        <dbReference type="EMBL" id="CAF1021399.1"/>
    </source>
</evidence>
<dbReference type="EMBL" id="CAJNOE010000183">
    <property type="protein sequence ID" value="CAF1021399.1"/>
    <property type="molecule type" value="Genomic_DNA"/>
</dbReference>
<dbReference type="EMBL" id="CAJOBB010003445">
    <property type="protein sequence ID" value="CAF4041053.1"/>
    <property type="molecule type" value="Genomic_DNA"/>
</dbReference>
<accession>A0A819RN78</accession>
<comment type="caution">
    <text evidence="2">The sequence shown here is derived from an EMBL/GenBank/DDBJ whole genome shotgun (WGS) entry which is preliminary data.</text>
</comment>
<dbReference type="Proteomes" id="UP000663868">
    <property type="component" value="Unassembled WGS sequence"/>
</dbReference>